<dbReference type="KEGG" id="tsr:106556332"/>
<dbReference type="SMART" id="SM00105">
    <property type="entry name" value="ArfGap"/>
    <property type="match status" value="1"/>
</dbReference>
<dbReference type="PANTHER" id="PTHR10504">
    <property type="entry name" value="BACTERICIDAL PERMEABILITY-INCREASING BPI PROTEIN-RELATED"/>
    <property type="match status" value="1"/>
</dbReference>
<proteinExistence type="inferred from homology"/>
<dbReference type="GO" id="GO:1990050">
    <property type="term" value="F:phosphatidic acid transfer activity"/>
    <property type="evidence" value="ECO:0007669"/>
    <property type="project" value="TreeGrafter"/>
</dbReference>
<evidence type="ECO:0000256" key="3">
    <source>
        <dbReference type="ARBA" id="ARBA00022525"/>
    </source>
</evidence>
<dbReference type="SMART" id="SM00329">
    <property type="entry name" value="BPI2"/>
    <property type="match status" value="1"/>
</dbReference>
<dbReference type="SMART" id="SM00588">
    <property type="entry name" value="NEUZ"/>
    <property type="match status" value="1"/>
</dbReference>
<dbReference type="InterPro" id="IPR043136">
    <property type="entry name" value="B30.2/SPRY_sf"/>
</dbReference>
<feature type="chain" id="PRO_5027115651" evidence="7">
    <location>
        <begin position="25"/>
        <end position="688"/>
    </location>
</feature>
<dbReference type="OrthoDB" id="8862579at2759"/>
<evidence type="ECO:0000256" key="1">
    <source>
        <dbReference type="ARBA" id="ARBA00004613"/>
    </source>
</evidence>
<dbReference type="Gene3D" id="1.10.220.150">
    <property type="entry name" value="Arf GTPase activating protein"/>
    <property type="match status" value="1"/>
</dbReference>
<accession>A0A6I9Z4A8</accession>
<dbReference type="GO" id="GO:1904121">
    <property type="term" value="F:phosphatidylethanolamine transfer activity"/>
    <property type="evidence" value="ECO:0007669"/>
    <property type="project" value="TreeGrafter"/>
</dbReference>
<feature type="domain" description="NHR" evidence="8">
    <location>
        <begin position="200"/>
        <end position="413"/>
    </location>
</feature>
<dbReference type="InterPro" id="IPR017954">
    <property type="entry name" value="Lipid-bd_serum_glycop_CS"/>
</dbReference>
<dbReference type="Pfam" id="PF02886">
    <property type="entry name" value="LBP_BPI_CETP_C"/>
    <property type="match status" value="1"/>
</dbReference>
<dbReference type="FunFam" id="3.15.20.10:FF:000001">
    <property type="entry name" value="Phospholipid transfer protein"/>
    <property type="match status" value="1"/>
</dbReference>
<keyword evidence="9" id="KW-1185">Reference proteome</keyword>
<dbReference type="GO" id="GO:0005096">
    <property type="term" value="F:GTPase activator activity"/>
    <property type="evidence" value="ECO:0007669"/>
    <property type="project" value="InterPro"/>
</dbReference>
<organism evidence="9 10">
    <name type="scientific">Thamnophis sirtalis</name>
    <dbReference type="NCBI Taxonomy" id="35019"/>
    <lineage>
        <taxon>Eukaryota</taxon>
        <taxon>Metazoa</taxon>
        <taxon>Chordata</taxon>
        <taxon>Craniata</taxon>
        <taxon>Vertebrata</taxon>
        <taxon>Euteleostomi</taxon>
        <taxon>Lepidosauria</taxon>
        <taxon>Squamata</taxon>
        <taxon>Bifurcata</taxon>
        <taxon>Unidentata</taxon>
        <taxon>Episquamata</taxon>
        <taxon>Toxicofera</taxon>
        <taxon>Serpentes</taxon>
        <taxon>Colubroidea</taxon>
        <taxon>Colubridae</taxon>
        <taxon>Natricinae</taxon>
        <taxon>Thamnophis</taxon>
    </lineage>
</organism>
<dbReference type="GO" id="GO:0120017">
    <property type="term" value="F:ceramide transfer activity"/>
    <property type="evidence" value="ECO:0007669"/>
    <property type="project" value="TreeGrafter"/>
</dbReference>
<dbReference type="GO" id="GO:0005615">
    <property type="term" value="C:extracellular space"/>
    <property type="evidence" value="ECO:0007669"/>
    <property type="project" value="TreeGrafter"/>
</dbReference>
<reference evidence="10" key="1">
    <citation type="submission" date="2025-08" db="UniProtKB">
        <authorList>
            <consortium name="RefSeq"/>
        </authorList>
    </citation>
    <scope>IDENTIFICATION</scope>
    <source>
        <tissue evidence="10">Skeletal muscle</tissue>
    </source>
</reference>
<keyword evidence="3" id="KW-0964">Secreted</keyword>
<dbReference type="InterPro" id="IPR017943">
    <property type="entry name" value="Bactericidal_perm-incr_a/b_dom"/>
</dbReference>
<dbReference type="Gene3D" id="3.15.20.10">
    <property type="entry name" value="Bactericidal permeability-increasing protein, domain 2"/>
    <property type="match status" value="1"/>
</dbReference>
<comment type="similarity">
    <text evidence="2">Belongs to the BPI/LBP/Plunc superfamily. BPI/LBP family.</text>
</comment>
<name>A0A6I9Z4A8_9SAUR</name>
<dbReference type="CTD" id="5360"/>
<keyword evidence="6" id="KW-0325">Glycoprotein</keyword>
<dbReference type="PROSITE" id="PS00400">
    <property type="entry name" value="LBP_BPI_CETP"/>
    <property type="match status" value="1"/>
</dbReference>
<keyword evidence="4 7" id="KW-0732">Signal</keyword>
<dbReference type="InterPro" id="IPR037278">
    <property type="entry name" value="ARFGAP/RecO"/>
</dbReference>
<dbReference type="GO" id="GO:0035627">
    <property type="term" value="P:ceramide transport"/>
    <property type="evidence" value="ECO:0007669"/>
    <property type="project" value="TreeGrafter"/>
</dbReference>
<dbReference type="InterPro" id="IPR001124">
    <property type="entry name" value="Lipid-bd_serum_glycop_C"/>
</dbReference>
<evidence type="ECO:0000256" key="6">
    <source>
        <dbReference type="ARBA" id="ARBA00023180"/>
    </source>
</evidence>
<dbReference type="Pfam" id="PF01412">
    <property type="entry name" value="ArfGap"/>
    <property type="match status" value="1"/>
</dbReference>
<dbReference type="RefSeq" id="XP_013930806.1">
    <property type="nucleotide sequence ID" value="XM_014075331.1"/>
</dbReference>
<dbReference type="GeneID" id="106556332"/>
<gene>
    <name evidence="10" type="primary">PLTP</name>
</gene>
<evidence type="ECO:0000256" key="7">
    <source>
        <dbReference type="SAM" id="SignalP"/>
    </source>
</evidence>
<dbReference type="Gene3D" id="2.60.120.920">
    <property type="match status" value="1"/>
</dbReference>
<dbReference type="Proteomes" id="UP000504617">
    <property type="component" value="Unplaced"/>
</dbReference>
<evidence type="ECO:0000313" key="10">
    <source>
        <dbReference type="RefSeq" id="XP_013930806.1"/>
    </source>
</evidence>
<evidence type="ECO:0000256" key="5">
    <source>
        <dbReference type="ARBA" id="ARBA00023157"/>
    </source>
</evidence>
<feature type="signal peptide" evidence="7">
    <location>
        <begin position="1"/>
        <end position="24"/>
    </location>
</feature>
<dbReference type="SUPFAM" id="SSF55394">
    <property type="entry name" value="Bactericidal permeability-increasing protein, BPI"/>
    <property type="match status" value="2"/>
</dbReference>
<dbReference type="InterPro" id="IPR006573">
    <property type="entry name" value="NHR_dom"/>
</dbReference>
<dbReference type="GO" id="GO:0008289">
    <property type="term" value="F:lipid binding"/>
    <property type="evidence" value="ECO:0007669"/>
    <property type="project" value="InterPro"/>
</dbReference>
<sequence>MPERAAMPLHCLLLLLTWLGTASGAAHTPACKMRITDKGLALVKEEGLRFVEQELESISVPDLHGKQAQFHYNISNVKVTHLQLNFSELRFQPEQFLAFRINNGSIGVRFRRQLLYWFFRGLNPPHRVKSISMTTFTEGEVQFLQSRGNEACRKIWLGSFDSRSSLLPDSLDPQKVKEFLQEKYEKKRWYVSPDQGKSLAAPSAQASPAGAKMGAKTPQATRVESFAHGLCFSHRPLEPGQLFLVEIEEKEAGWCGHLRVGLTAHDPGRLSAVPEYSLPDLVNLGDSWVFAITRHHNRVGEEAPAGGLGPLCGPHLTIGQVRIPRDRLVGRSRPGRYSHILDELYKANVLPPTARKSRIGVLFTPQPDGTAHMHIVINGEDMGPSAKGLPGSRPLYAVVDVFASTKSVRIIQVEYGFLAVRVGVADANGGLQVEDGMFFPLRNENETLPNTAPEPLLRETERMVYMGLSEYFFDSALFSYYRAGVLNMEFAGDQVPKDLQVLLRASFFGSIVLLNPEVVDAPLTLKLQVTEAPRCTIRTSGTSVSVSALLNIFLAPLNQPPVLLSSLTMESRLSAKVVLHGKALRVQLDLRRFRIYSNQSALESLALLPLQSPLKTLLQMTIMPFINEKTMKGVRIPLPEGMDFTKETIRSHLGYLTVGADLHFSKGLREVIEKLRATPGPSLASRAA</sequence>
<comment type="subcellular location">
    <subcellularLocation>
        <location evidence="1">Secreted</location>
    </subcellularLocation>
</comment>
<dbReference type="Pfam" id="PF01273">
    <property type="entry name" value="LBP_BPI_CETP"/>
    <property type="match status" value="1"/>
</dbReference>
<evidence type="ECO:0000256" key="4">
    <source>
        <dbReference type="ARBA" id="ARBA00022729"/>
    </source>
</evidence>
<dbReference type="AlphaFoldDB" id="A0A6I9Z4A8"/>
<dbReference type="InterPro" id="IPR017942">
    <property type="entry name" value="Lipid-bd_serum_glycop_N"/>
</dbReference>
<dbReference type="InterPro" id="IPR032942">
    <property type="entry name" value="BPI/LBP/Plunc"/>
</dbReference>
<keyword evidence="5" id="KW-1015">Disulfide bond</keyword>
<dbReference type="SUPFAM" id="SSF57863">
    <property type="entry name" value="ArfGap/RecO-like zinc finger"/>
    <property type="match status" value="1"/>
</dbReference>
<protein>
    <submittedName>
        <fullName evidence="10">Phospholipid transfer protein</fullName>
    </submittedName>
</protein>
<evidence type="ECO:0000256" key="2">
    <source>
        <dbReference type="ARBA" id="ARBA00007292"/>
    </source>
</evidence>
<dbReference type="CDD" id="cd12887">
    <property type="entry name" value="SPRY_NHR_like"/>
    <property type="match status" value="1"/>
</dbReference>
<evidence type="ECO:0000313" key="9">
    <source>
        <dbReference type="Proteomes" id="UP000504617"/>
    </source>
</evidence>
<evidence type="ECO:0000259" key="8">
    <source>
        <dbReference type="PROSITE" id="PS51065"/>
    </source>
</evidence>
<dbReference type="InterPro" id="IPR001164">
    <property type="entry name" value="ArfGAP_dom"/>
</dbReference>
<dbReference type="Pfam" id="PF07177">
    <property type="entry name" value="Neuralized"/>
    <property type="match status" value="1"/>
</dbReference>
<dbReference type="PANTHER" id="PTHR10504:SF16">
    <property type="entry name" value="PHOSPHOLIPID TRANSFER PROTEIN"/>
    <property type="match status" value="1"/>
</dbReference>
<dbReference type="InterPro" id="IPR038508">
    <property type="entry name" value="ArfGAP_dom_sf"/>
</dbReference>
<dbReference type="PROSITE" id="PS51065">
    <property type="entry name" value="NHR"/>
    <property type="match status" value="1"/>
</dbReference>
<dbReference type="GO" id="GO:0034375">
    <property type="term" value="P:high-density lipoprotein particle remodeling"/>
    <property type="evidence" value="ECO:0007669"/>
    <property type="project" value="TreeGrafter"/>
</dbReference>